<protein>
    <submittedName>
        <fullName evidence="11">ABC transporter ATP-binding protein</fullName>
    </submittedName>
</protein>
<feature type="transmembrane region" description="Helical" evidence="8">
    <location>
        <begin position="173"/>
        <end position="191"/>
    </location>
</feature>
<dbReference type="Pfam" id="PF00664">
    <property type="entry name" value="ABC_membrane"/>
    <property type="match status" value="1"/>
</dbReference>
<name>E1X633_HALMS</name>
<gene>
    <name evidence="11" type="ordered locus">BMS_2590</name>
</gene>
<dbReference type="SMART" id="SM00382">
    <property type="entry name" value="AAA"/>
    <property type="match status" value="1"/>
</dbReference>
<feature type="transmembrane region" description="Helical" evidence="8">
    <location>
        <begin position="149"/>
        <end position="167"/>
    </location>
</feature>
<dbReference type="STRING" id="862908.BMS_2590"/>
<dbReference type="RefSeq" id="WP_014245153.1">
    <property type="nucleotide sequence ID" value="NC_016620.1"/>
</dbReference>
<evidence type="ECO:0000256" key="7">
    <source>
        <dbReference type="ARBA" id="ARBA00023136"/>
    </source>
</evidence>
<keyword evidence="2" id="KW-0813">Transport</keyword>
<keyword evidence="7 8" id="KW-0472">Membrane</keyword>
<proteinExistence type="predicted"/>
<dbReference type="eggNOG" id="COG1132">
    <property type="taxonomic scope" value="Bacteria"/>
</dbReference>
<dbReference type="PROSITE" id="PS50929">
    <property type="entry name" value="ABC_TM1F"/>
    <property type="match status" value="1"/>
</dbReference>
<feature type="transmembrane region" description="Helical" evidence="8">
    <location>
        <begin position="260"/>
        <end position="277"/>
    </location>
</feature>
<feature type="domain" description="ABC transmembrane type-1" evidence="10">
    <location>
        <begin position="23"/>
        <end position="316"/>
    </location>
</feature>
<keyword evidence="5 11" id="KW-0067">ATP-binding</keyword>
<evidence type="ECO:0000256" key="5">
    <source>
        <dbReference type="ARBA" id="ARBA00022840"/>
    </source>
</evidence>
<dbReference type="GO" id="GO:0005886">
    <property type="term" value="C:plasma membrane"/>
    <property type="evidence" value="ECO:0007669"/>
    <property type="project" value="UniProtKB-SubCell"/>
</dbReference>
<dbReference type="SUPFAM" id="SSF90123">
    <property type="entry name" value="ABC transporter transmembrane region"/>
    <property type="match status" value="1"/>
</dbReference>
<evidence type="ECO:0000256" key="1">
    <source>
        <dbReference type="ARBA" id="ARBA00004651"/>
    </source>
</evidence>
<evidence type="ECO:0000256" key="3">
    <source>
        <dbReference type="ARBA" id="ARBA00022692"/>
    </source>
</evidence>
<dbReference type="PROSITE" id="PS50893">
    <property type="entry name" value="ABC_TRANSPORTER_2"/>
    <property type="match status" value="1"/>
</dbReference>
<feature type="transmembrane region" description="Helical" evidence="8">
    <location>
        <begin position="21"/>
        <end position="43"/>
    </location>
</feature>
<dbReference type="EMBL" id="FQ312005">
    <property type="protein sequence ID" value="CBW27377.1"/>
    <property type="molecule type" value="Genomic_DNA"/>
</dbReference>
<evidence type="ECO:0000256" key="6">
    <source>
        <dbReference type="ARBA" id="ARBA00022989"/>
    </source>
</evidence>
<dbReference type="InterPro" id="IPR017871">
    <property type="entry name" value="ABC_transporter-like_CS"/>
</dbReference>
<dbReference type="PANTHER" id="PTHR43394">
    <property type="entry name" value="ATP-DEPENDENT PERMEASE MDL1, MITOCHONDRIAL"/>
    <property type="match status" value="1"/>
</dbReference>
<feature type="domain" description="ABC transporter" evidence="9">
    <location>
        <begin position="348"/>
        <end position="582"/>
    </location>
</feature>
<comment type="subcellular location">
    <subcellularLocation>
        <location evidence="1">Cell membrane</location>
        <topology evidence="1">Multi-pass membrane protein</topology>
    </subcellularLocation>
</comment>
<reference evidence="12" key="1">
    <citation type="journal article" date="2013" name="ISME J.">
        <title>A small predatory core genome in the divergent marine Bacteriovorax marinus SJ and the terrestrial Bdellovibrio bacteriovorus.</title>
        <authorList>
            <person name="Crossman L.C."/>
            <person name="Chen H."/>
            <person name="Cerdeno-Tarraga A.M."/>
            <person name="Brooks K."/>
            <person name="Quail M.A."/>
            <person name="Pineiro S.A."/>
            <person name="Hobley L."/>
            <person name="Sockett R.E."/>
            <person name="Bentley S.D."/>
            <person name="Parkhill J."/>
            <person name="Williams H.N."/>
            <person name="Stine O.C."/>
        </authorList>
    </citation>
    <scope>NUCLEOTIDE SEQUENCE [LARGE SCALE GENOMIC DNA]</scope>
    <source>
        <strain evidence="12">ATCC BAA-682 / DSM 15412 / SJ</strain>
    </source>
</reference>
<dbReference type="InterPro" id="IPR011527">
    <property type="entry name" value="ABC1_TM_dom"/>
</dbReference>
<dbReference type="PATRIC" id="fig|862908.3.peg.2474"/>
<dbReference type="PROSITE" id="PS00211">
    <property type="entry name" value="ABC_TRANSPORTER_1"/>
    <property type="match status" value="1"/>
</dbReference>
<evidence type="ECO:0000313" key="12">
    <source>
        <dbReference type="Proteomes" id="UP000008963"/>
    </source>
</evidence>
<sequence length="586" mass="65631">MKEETTPLKRLLKYMKARRGTVWLATIYSILNKIFDIAPPLLIGMTVDVVVKKEDSFVAGFGFHTMMEQIYAIAGLTIVVWVLESFFEYLLKVKWRGLAQNVQNDLRLDTYNHVQKLELSYFENKSTGNLISIMNDDVNQLERFLDDGANSLIQVATTVISIGIIFFYFSPLIAALSFLPVPMVLFGSYFFQKRIEKRYRSVRDNAGLLNSILNNNLAGIATIKSYCAEVFEAKRIKEQSTSYAMANFSAIKLSSLFSPLIRMVILCGFLMTMIVGANKVQSGALEIGSYSVLIFLTQRLLWPLTSLGQTYDLFQRAMASANRIFDLMETPLGIKDGDAISDEEVESIHFNNISFAYEEGFNVLNGIDIKVDSGKTIAIVGSTGSGKSTLVKLLLRFYDCTKGAIELGSHRLTEISQQDLRKKISYVGQDNYLFHGTVEENIAYGIENANREEIIKAAKTAEAHEFIMSLPNGYQTLVGERGQKLSGGQRQRISIARAVMKNSPIFIFDEATSAVDNETEAAIQRSLNKITNEKTTIMIAHRLSTIRHAHQIYVLEKGVVTENGTHEELLAKGGMYKSLWSVQTGE</sequence>
<keyword evidence="12" id="KW-1185">Reference proteome</keyword>
<evidence type="ECO:0000256" key="2">
    <source>
        <dbReference type="ARBA" id="ARBA00022448"/>
    </source>
</evidence>
<dbReference type="KEGG" id="bmx:BMS_2590"/>
<dbReference type="InterPro" id="IPR027417">
    <property type="entry name" value="P-loop_NTPase"/>
</dbReference>
<dbReference type="InterPro" id="IPR039421">
    <property type="entry name" value="Type_1_exporter"/>
</dbReference>
<dbReference type="PANTHER" id="PTHR43394:SF1">
    <property type="entry name" value="ATP-BINDING CASSETTE SUB-FAMILY B MEMBER 10, MITOCHONDRIAL"/>
    <property type="match status" value="1"/>
</dbReference>
<dbReference type="InterPro" id="IPR003439">
    <property type="entry name" value="ABC_transporter-like_ATP-bd"/>
</dbReference>
<dbReference type="SUPFAM" id="SSF52540">
    <property type="entry name" value="P-loop containing nucleoside triphosphate hydrolases"/>
    <property type="match status" value="1"/>
</dbReference>
<dbReference type="InterPro" id="IPR003593">
    <property type="entry name" value="AAA+_ATPase"/>
</dbReference>
<dbReference type="Proteomes" id="UP000008963">
    <property type="component" value="Chromosome"/>
</dbReference>
<evidence type="ECO:0000256" key="4">
    <source>
        <dbReference type="ARBA" id="ARBA00022741"/>
    </source>
</evidence>
<keyword evidence="6 8" id="KW-1133">Transmembrane helix</keyword>
<feature type="transmembrane region" description="Helical" evidence="8">
    <location>
        <begin position="70"/>
        <end position="91"/>
    </location>
</feature>
<dbReference type="HOGENOM" id="CLU_000604_84_4_7"/>
<dbReference type="GO" id="GO:0015421">
    <property type="term" value="F:ABC-type oligopeptide transporter activity"/>
    <property type="evidence" value="ECO:0007669"/>
    <property type="project" value="TreeGrafter"/>
</dbReference>
<dbReference type="Pfam" id="PF00005">
    <property type="entry name" value="ABC_tran"/>
    <property type="match status" value="1"/>
</dbReference>
<dbReference type="InterPro" id="IPR036640">
    <property type="entry name" value="ABC1_TM_sf"/>
</dbReference>
<dbReference type="FunFam" id="3.40.50.300:FF:000287">
    <property type="entry name" value="Multidrug ABC transporter ATP-binding protein"/>
    <property type="match status" value="1"/>
</dbReference>
<evidence type="ECO:0000259" key="9">
    <source>
        <dbReference type="PROSITE" id="PS50893"/>
    </source>
</evidence>
<dbReference type="GO" id="GO:0016887">
    <property type="term" value="F:ATP hydrolysis activity"/>
    <property type="evidence" value="ECO:0007669"/>
    <property type="project" value="InterPro"/>
</dbReference>
<keyword evidence="4" id="KW-0547">Nucleotide-binding</keyword>
<dbReference type="CDD" id="cd18565">
    <property type="entry name" value="ABC_6TM_exporter_like"/>
    <property type="match status" value="1"/>
</dbReference>
<accession>E1X633</accession>
<dbReference type="Gene3D" id="1.20.1560.10">
    <property type="entry name" value="ABC transporter type 1, transmembrane domain"/>
    <property type="match status" value="1"/>
</dbReference>
<keyword evidence="3 8" id="KW-0812">Transmembrane</keyword>
<dbReference type="AlphaFoldDB" id="E1X633"/>
<dbReference type="Gene3D" id="3.40.50.300">
    <property type="entry name" value="P-loop containing nucleotide triphosphate hydrolases"/>
    <property type="match status" value="1"/>
</dbReference>
<evidence type="ECO:0000256" key="8">
    <source>
        <dbReference type="SAM" id="Phobius"/>
    </source>
</evidence>
<evidence type="ECO:0000313" key="11">
    <source>
        <dbReference type="EMBL" id="CBW27377.1"/>
    </source>
</evidence>
<organism evidence="11 12">
    <name type="scientific">Halobacteriovorax marinus (strain ATCC BAA-682 / DSM 15412 / SJ)</name>
    <name type="common">Bacteriovorax marinus</name>
    <dbReference type="NCBI Taxonomy" id="862908"/>
    <lineage>
        <taxon>Bacteria</taxon>
        <taxon>Pseudomonadati</taxon>
        <taxon>Bdellovibrionota</taxon>
        <taxon>Bacteriovoracia</taxon>
        <taxon>Bacteriovoracales</taxon>
        <taxon>Halobacteriovoraceae</taxon>
        <taxon>Halobacteriovorax</taxon>
    </lineage>
</organism>
<evidence type="ECO:0000259" key="10">
    <source>
        <dbReference type="PROSITE" id="PS50929"/>
    </source>
</evidence>
<dbReference type="GO" id="GO:0005524">
    <property type="term" value="F:ATP binding"/>
    <property type="evidence" value="ECO:0007669"/>
    <property type="project" value="UniProtKB-KW"/>
</dbReference>